<dbReference type="Gene3D" id="2.60.120.200">
    <property type="match status" value="1"/>
</dbReference>
<proteinExistence type="predicted"/>
<feature type="chain" id="PRO_5046429516" evidence="2">
    <location>
        <begin position="34"/>
        <end position="832"/>
    </location>
</feature>
<reference evidence="3 4" key="1">
    <citation type="submission" date="2022-10" db="EMBL/GenBank/DDBJ databases">
        <title>Luteolibacter arcticus strain CCTCC AB 2014275, whole genome shotgun sequencing project.</title>
        <authorList>
            <person name="Zhao G."/>
            <person name="Shen L."/>
        </authorList>
    </citation>
    <scope>NUCLEOTIDE SEQUENCE [LARGE SCALE GENOMIC DNA]</scope>
    <source>
        <strain evidence="3 4">CCTCC AB 2014275</strain>
    </source>
</reference>
<dbReference type="RefSeq" id="WP_264488622.1">
    <property type="nucleotide sequence ID" value="NZ_JAPDDT010000008.1"/>
</dbReference>
<feature type="region of interest" description="Disordered" evidence="1">
    <location>
        <begin position="320"/>
        <end position="340"/>
    </location>
</feature>
<evidence type="ECO:0000313" key="4">
    <source>
        <dbReference type="Proteomes" id="UP001320876"/>
    </source>
</evidence>
<keyword evidence="2" id="KW-0732">Signal</keyword>
<evidence type="ECO:0000256" key="2">
    <source>
        <dbReference type="SAM" id="SignalP"/>
    </source>
</evidence>
<evidence type="ECO:0000256" key="1">
    <source>
        <dbReference type="SAM" id="MobiDB-lite"/>
    </source>
</evidence>
<feature type="signal peptide" evidence="2">
    <location>
        <begin position="1"/>
        <end position="33"/>
    </location>
</feature>
<name>A0ABT3GM07_9BACT</name>
<dbReference type="SUPFAM" id="SSF49899">
    <property type="entry name" value="Concanavalin A-like lectins/glucanases"/>
    <property type="match status" value="1"/>
</dbReference>
<protein>
    <submittedName>
        <fullName evidence="3">Discoidin domain-containing protein</fullName>
    </submittedName>
</protein>
<evidence type="ECO:0000313" key="3">
    <source>
        <dbReference type="EMBL" id="MCW1924515.1"/>
    </source>
</evidence>
<organism evidence="3 4">
    <name type="scientific">Luteolibacter arcticus</name>
    <dbReference type="NCBI Taxonomy" id="1581411"/>
    <lineage>
        <taxon>Bacteria</taxon>
        <taxon>Pseudomonadati</taxon>
        <taxon>Verrucomicrobiota</taxon>
        <taxon>Verrucomicrobiia</taxon>
        <taxon>Verrucomicrobiales</taxon>
        <taxon>Verrucomicrobiaceae</taxon>
        <taxon>Luteolibacter</taxon>
    </lineage>
</organism>
<dbReference type="InterPro" id="IPR008979">
    <property type="entry name" value="Galactose-bd-like_sf"/>
</dbReference>
<feature type="compositionally biased region" description="Low complexity" evidence="1">
    <location>
        <begin position="320"/>
        <end position="330"/>
    </location>
</feature>
<sequence length="832" mass="89211">MNRKKFPIPRYGFGRLTAIATITLCLAATSAEALEKTYRFYRFVTIGMKNDNDTIQLGEFTFSLNGTVLNTNDRNANNVNVVPVTITSGEQDPEGFEGPAEVSDGDLETKWLKYLPFGEAEALTFEFESPVTIDSYNWGSGNDSVDYSRSPVSWRFEGSSDGLTWDVLDVRFDYPIQNADLTYQAGFNVRDEFDPAILHFRIDTDTSAGIVLNGSPVGLEWETVSSDEVSISPAPGNVDTSSLGVTVNPPANSTVEYTLTAGRTGVTETANSTVNVRTVVGGEATYQFVRFTATKLGNGTPDGFVQLAEFSFVNDGSPVSVSSVSNPGGDSNDGEGVENLIDGDGVANKWLDFENAPVIFDFGEAKTFDGYSFYTANDLPDRDPIQWTLEGSNDETNWTRIEDVNFDYPTPPRNVSTRDIPLPGPSLVARLNSFTGSSQTLLQGEPLVLSWSVDAAATIEIDQGVGPVSPGEGSIVVTPAPALGDTTYTLTASSLGGTVTETFTVNVIPMPATTTIAYDDFISAGDELSLRGSTSISGDVLRLTPDEGGQMGEAWFRLRQPVADGFEATFGMSMNQDAPDGNVSADGLAFVIQNSPAGSDSSSNGENGVATNALNIKFKSFGFDPFEASQLQVLAGTTILQTRSIDLTPGTMLHGLPAGVEGDPYPYTLGSPAGKAPYQIRIVYIAGTPGHLDIYFNGIAIVQNLDVDLAEIGAVDANGDAFVGFSARTGGYVQNNDITDWKMAYGDFSALPPFGLVKVNYRRDYSAGPAGVPVLDIVWNADGEVNYELESSPDLTPESWTTQSFHDPVAGQIGVRLPITEPRMFYRVVEVE</sequence>
<dbReference type="EMBL" id="JAPDDT010000008">
    <property type="protein sequence ID" value="MCW1924515.1"/>
    <property type="molecule type" value="Genomic_DNA"/>
</dbReference>
<dbReference type="Proteomes" id="UP001320876">
    <property type="component" value="Unassembled WGS sequence"/>
</dbReference>
<accession>A0ABT3GM07</accession>
<dbReference type="SUPFAM" id="SSF49785">
    <property type="entry name" value="Galactose-binding domain-like"/>
    <property type="match status" value="2"/>
</dbReference>
<dbReference type="Gene3D" id="2.60.120.260">
    <property type="entry name" value="Galactose-binding domain-like"/>
    <property type="match status" value="2"/>
</dbReference>
<gene>
    <name evidence="3" type="ORF">OKA05_18260</name>
</gene>
<keyword evidence="4" id="KW-1185">Reference proteome</keyword>
<dbReference type="InterPro" id="IPR013320">
    <property type="entry name" value="ConA-like_dom_sf"/>
</dbReference>
<comment type="caution">
    <text evidence="3">The sequence shown here is derived from an EMBL/GenBank/DDBJ whole genome shotgun (WGS) entry which is preliminary data.</text>
</comment>